<dbReference type="EMBL" id="KT247056">
    <property type="protein sequence ID" value="ALL41146.1"/>
    <property type="molecule type" value="mRNA"/>
</dbReference>
<proteinExistence type="evidence at transcript level"/>
<reference evidence="1" key="1">
    <citation type="submission" date="2015-07" db="EMBL/GenBank/DDBJ databases">
        <title>Elucidating the P. pachyrhizi secretome and potential effectors.</title>
        <authorList>
            <person name="de Carvalho M.C.C.G."/>
            <person name="Nascimento L.C."/>
            <person name="Darben L.M."/>
            <person name="Polizel-Podanosqui A.M."/>
            <person name="Lopes-Caitar V.S."/>
            <person name="Rocha C.S."/>
            <person name="Qi M."/>
            <person name="Carazolle M."/>
            <person name="Kuwahara M.K."/>
            <person name="Pereira G.A.G."/>
            <person name="Abdelnoor R.V."/>
            <person name="Whitham S.A."/>
            <person name="Marcelino-Guimaraes F.C."/>
        </authorList>
    </citation>
    <scope>NUCLEOTIDE SEQUENCE</scope>
</reference>
<dbReference type="AlphaFoldDB" id="A0A0S1MJT3"/>
<organism evidence="1">
    <name type="scientific">Phakopsora pachyrhizi</name>
    <name type="common">Asian soybean rust disease fungus</name>
    <dbReference type="NCBI Taxonomy" id="170000"/>
    <lineage>
        <taxon>Eukaryota</taxon>
        <taxon>Fungi</taxon>
        <taxon>Dikarya</taxon>
        <taxon>Basidiomycota</taxon>
        <taxon>Pucciniomycotina</taxon>
        <taxon>Pucciniomycetes</taxon>
        <taxon>Pucciniales</taxon>
        <taxon>Phakopsoraceae</taxon>
        <taxon>Phakopsora</taxon>
    </lineage>
</organism>
<accession>A0A0S1MJT3</accession>
<evidence type="ECO:0000313" key="1">
    <source>
        <dbReference type="EMBL" id="ALL41146.1"/>
    </source>
</evidence>
<protein>
    <submittedName>
        <fullName evidence="1">Uncharacterized protein</fullName>
    </submittedName>
</protein>
<name>A0A0S1MJT3_PHAPC</name>
<sequence length="38" mass="4031">MVCSFLTLDCANLLLNSVFAGVLQLLTLYAGTNVLVEA</sequence>